<dbReference type="EMBL" id="FQZF01000027">
    <property type="protein sequence ID" value="SHJ99535.1"/>
    <property type="molecule type" value="Genomic_DNA"/>
</dbReference>
<dbReference type="STRING" id="198092.SAMN02745194_03924"/>
<dbReference type="PANTHER" id="PTHR42905:SF16">
    <property type="entry name" value="CARBOXYPHOSPHONOENOLPYRUVATE PHOSPHONOMUTASE-LIKE PROTEIN (AFU_ORTHOLOGUE AFUA_5G07230)"/>
    <property type="match status" value="1"/>
</dbReference>
<dbReference type="Pfam" id="PF13714">
    <property type="entry name" value="PEP_mutase"/>
    <property type="match status" value="1"/>
</dbReference>
<dbReference type="InterPro" id="IPR040442">
    <property type="entry name" value="Pyrv_kinase-like_dom_sf"/>
</dbReference>
<evidence type="ECO:0000313" key="1">
    <source>
        <dbReference type="EMBL" id="SHJ99535.1"/>
    </source>
</evidence>
<evidence type="ECO:0000313" key="2">
    <source>
        <dbReference type="Proteomes" id="UP000184387"/>
    </source>
</evidence>
<dbReference type="CDD" id="cd00377">
    <property type="entry name" value="ICL_PEPM"/>
    <property type="match status" value="1"/>
</dbReference>
<dbReference type="Gene3D" id="3.20.20.60">
    <property type="entry name" value="Phosphoenolpyruvate-binding domains"/>
    <property type="match status" value="1"/>
</dbReference>
<accession>A0A1M6NV41</accession>
<dbReference type="PANTHER" id="PTHR42905">
    <property type="entry name" value="PHOSPHOENOLPYRUVATE CARBOXYLASE"/>
    <property type="match status" value="1"/>
</dbReference>
<dbReference type="RefSeq" id="WP_073137855.1">
    <property type="nucleotide sequence ID" value="NZ_FQZF01000027.1"/>
</dbReference>
<dbReference type="OrthoDB" id="9785398at2"/>
<organism evidence="1 2">
    <name type="scientific">Muricoccus roseus</name>
    <dbReference type="NCBI Taxonomy" id="198092"/>
    <lineage>
        <taxon>Bacteria</taxon>
        <taxon>Pseudomonadati</taxon>
        <taxon>Pseudomonadota</taxon>
        <taxon>Alphaproteobacteria</taxon>
        <taxon>Acetobacterales</taxon>
        <taxon>Roseomonadaceae</taxon>
        <taxon>Muricoccus</taxon>
    </lineage>
</organism>
<dbReference type="AlphaFoldDB" id="A0A1M6NV41"/>
<reference evidence="1 2" key="1">
    <citation type="submission" date="2016-11" db="EMBL/GenBank/DDBJ databases">
        <authorList>
            <person name="Jaros S."/>
            <person name="Januszkiewicz K."/>
            <person name="Wedrychowicz H."/>
        </authorList>
    </citation>
    <scope>NUCLEOTIDE SEQUENCE [LARGE SCALE GENOMIC DNA]</scope>
    <source>
        <strain evidence="1 2">DSM 14916</strain>
    </source>
</reference>
<name>A0A1M6NV41_9PROT</name>
<proteinExistence type="predicted"/>
<dbReference type="InterPro" id="IPR015813">
    <property type="entry name" value="Pyrv/PenolPyrv_kinase-like_dom"/>
</dbReference>
<dbReference type="InterPro" id="IPR039556">
    <property type="entry name" value="ICL/PEPM"/>
</dbReference>
<dbReference type="GO" id="GO:0016829">
    <property type="term" value="F:lyase activity"/>
    <property type="evidence" value="ECO:0007669"/>
    <property type="project" value="UniProtKB-KW"/>
</dbReference>
<sequence>MSASPGEKAERFRALHETGCFALPNAWDAGSARLMAGLGFQAVASTSAGLAFMLGRRDGEAAVSREEALANARDLVRATELPVSADLEDGFGPAPEDVAATVEAAIGAGLCGCTIEDTTADPAAPIHGFDRAVARIAAAVRAARAAPHPFILTARAENFLHGRPDLDDTIRRLVAFAEAGADCLYAPALPDEEAIRAVVRAVAPRPVNLLIGPRAGAVPLSRLAELGVRRVSVGGAIARAAYGAALEAGRALLAGDMPAIAALPPYDRIAAHMHSGEKQQ</sequence>
<gene>
    <name evidence="1" type="ORF">SAMN02745194_03924</name>
</gene>
<dbReference type="SUPFAM" id="SSF51621">
    <property type="entry name" value="Phosphoenolpyruvate/pyruvate domain"/>
    <property type="match status" value="1"/>
</dbReference>
<keyword evidence="1" id="KW-0456">Lyase</keyword>
<protein>
    <submittedName>
        <fullName evidence="1">2-Methylisocitrate lyase, PEP mutase family</fullName>
    </submittedName>
</protein>
<dbReference type="Proteomes" id="UP000184387">
    <property type="component" value="Unassembled WGS sequence"/>
</dbReference>
<keyword evidence="2" id="KW-1185">Reference proteome</keyword>